<gene>
    <name evidence="2" type="ORF">M0G41_13095</name>
</gene>
<feature type="chain" id="PRO_5046899881" evidence="1">
    <location>
        <begin position="18"/>
        <end position="153"/>
    </location>
</feature>
<feature type="signal peptide" evidence="1">
    <location>
        <begin position="1"/>
        <end position="17"/>
    </location>
</feature>
<keyword evidence="1" id="KW-0732">Signal</keyword>
<organism evidence="2 3">
    <name type="scientific">Pseudomarimonas salicorniae</name>
    <dbReference type="NCBI Taxonomy" id="2933270"/>
    <lineage>
        <taxon>Bacteria</taxon>
        <taxon>Pseudomonadati</taxon>
        <taxon>Pseudomonadota</taxon>
        <taxon>Gammaproteobacteria</taxon>
        <taxon>Lysobacterales</taxon>
        <taxon>Lysobacteraceae</taxon>
        <taxon>Pseudomarimonas</taxon>
    </lineage>
</organism>
<dbReference type="Proteomes" id="UP001431449">
    <property type="component" value="Unassembled WGS sequence"/>
</dbReference>
<keyword evidence="3" id="KW-1185">Reference proteome</keyword>
<proteinExistence type="predicted"/>
<protein>
    <submittedName>
        <fullName evidence="2">Uncharacterized protein</fullName>
    </submittedName>
</protein>
<accession>A0ABT0GJ93</accession>
<reference evidence="2" key="1">
    <citation type="submission" date="2022-04" db="EMBL/GenBank/DDBJ databases">
        <title>Lysobacter sp. CAU 1642 isolated from sea sand.</title>
        <authorList>
            <person name="Kim W."/>
        </authorList>
    </citation>
    <scope>NUCLEOTIDE SEQUENCE</scope>
    <source>
        <strain evidence="2">CAU 1642</strain>
    </source>
</reference>
<evidence type="ECO:0000313" key="3">
    <source>
        <dbReference type="Proteomes" id="UP001431449"/>
    </source>
</evidence>
<evidence type="ECO:0000256" key="1">
    <source>
        <dbReference type="SAM" id="SignalP"/>
    </source>
</evidence>
<dbReference type="RefSeq" id="WP_248210130.1">
    <property type="nucleotide sequence ID" value="NZ_JALNMH010000010.1"/>
</dbReference>
<evidence type="ECO:0000313" key="2">
    <source>
        <dbReference type="EMBL" id="MCK7594603.1"/>
    </source>
</evidence>
<sequence length="153" mass="16481">MRRALLLCSLLPAAALAAPAERWLADPCALVETGALSQLYPGLPGNATLSREARSGRFESECLLVDKAGQRSLRLVLHPAKDTARVQRQLGRLGEAGAELDLRVADRPAALSAQGDSLSWAEAHWMLTLAGSERFERSAALALAERISRRIAE</sequence>
<dbReference type="EMBL" id="JALNMH010000010">
    <property type="protein sequence ID" value="MCK7594603.1"/>
    <property type="molecule type" value="Genomic_DNA"/>
</dbReference>
<comment type="caution">
    <text evidence="2">The sequence shown here is derived from an EMBL/GenBank/DDBJ whole genome shotgun (WGS) entry which is preliminary data.</text>
</comment>
<name>A0ABT0GJ93_9GAMM</name>